<dbReference type="RefSeq" id="WP_103249624.1">
    <property type="nucleotide sequence ID" value="NZ_PPED02000009.1"/>
</dbReference>
<sequence>MSYKLSTNKRYTAKEIARFYDGYQNIDICLIVEDADDKRDRGMLIPQFDNSGDSFLVYMNGKIYPDSAFDGMELIIIEKVSIKPG</sequence>
<dbReference type="AlphaFoldDB" id="A0A316WUX4"/>
<evidence type="ECO:0000313" key="2">
    <source>
        <dbReference type="Proteomes" id="UP000236594"/>
    </source>
</evidence>
<proteinExistence type="predicted"/>
<reference evidence="1 2" key="1">
    <citation type="submission" date="2018-04" db="EMBL/GenBank/DDBJ databases">
        <title>Draft Genome Sequence of Phosphate-Solubilizing Chryseobacterium sp. ISE14 that is a Biocontrol and Plant Growth-Promoting Rhizobacterium Isolated from Cucumber.</title>
        <authorList>
            <person name="Jeong J.-J."/>
            <person name="Sang M.K."/>
            <person name="Choi I.-G."/>
            <person name="Kim K.D."/>
        </authorList>
    </citation>
    <scope>NUCLEOTIDE SEQUENCE [LARGE SCALE GENOMIC DNA]</scope>
    <source>
        <strain evidence="1 2">ISE14</strain>
    </source>
</reference>
<comment type="caution">
    <text evidence="1">The sequence shown here is derived from an EMBL/GenBank/DDBJ whole genome shotgun (WGS) entry which is preliminary data.</text>
</comment>
<organism evidence="1 2">
    <name type="scientific">Chryseobacterium phosphatilyticum</name>
    <dbReference type="NCBI Taxonomy" id="475075"/>
    <lineage>
        <taxon>Bacteria</taxon>
        <taxon>Pseudomonadati</taxon>
        <taxon>Bacteroidota</taxon>
        <taxon>Flavobacteriia</taxon>
        <taxon>Flavobacteriales</taxon>
        <taxon>Weeksellaceae</taxon>
        <taxon>Chryseobacterium group</taxon>
        <taxon>Chryseobacterium</taxon>
    </lineage>
</organism>
<gene>
    <name evidence="1" type="ORF">C1631_022765</name>
</gene>
<keyword evidence="2" id="KW-1185">Reference proteome</keyword>
<name>A0A316WUX4_9FLAO</name>
<accession>A0A316WUX4</accession>
<dbReference type="Proteomes" id="UP000236594">
    <property type="component" value="Unassembled WGS sequence"/>
</dbReference>
<evidence type="ECO:0000313" key="1">
    <source>
        <dbReference type="EMBL" id="PWN62390.1"/>
    </source>
</evidence>
<protein>
    <submittedName>
        <fullName evidence="1">Uncharacterized protein</fullName>
    </submittedName>
</protein>
<dbReference type="EMBL" id="PPED02000009">
    <property type="protein sequence ID" value="PWN62390.1"/>
    <property type="molecule type" value="Genomic_DNA"/>
</dbReference>